<evidence type="ECO:0000313" key="8">
    <source>
        <dbReference type="Proteomes" id="UP000828390"/>
    </source>
</evidence>
<reference evidence="7" key="1">
    <citation type="journal article" date="2019" name="bioRxiv">
        <title>The Genome of the Zebra Mussel, Dreissena polymorpha: A Resource for Invasive Species Research.</title>
        <authorList>
            <person name="McCartney M.A."/>
            <person name="Auch B."/>
            <person name="Kono T."/>
            <person name="Mallez S."/>
            <person name="Zhang Y."/>
            <person name="Obille A."/>
            <person name="Becker A."/>
            <person name="Abrahante J.E."/>
            <person name="Garbe J."/>
            <person name="Badalamenti J.P."/>
            <person name="Herman A."/>
            <person name="Mangelson H."/>
            <person name="Liachko I."/>
            <person name="Sullivan S."/>
            <person name="Sone E.D."/>
            <person name="Koren S."/>
            <person name="Silverstein K.A.T."/>
            <person name="Beckman K.B."/>
            <person name="Gohl D.M."/>
        </authorList>
    </citation>
    <scope>NUCLEOTIDE SEQUENCE</scope>
    <source>
        <strain evidence="7">Duluth1</strain>
        <tissue evidence="7">Whole animal</tissue>
    </source>
</reference>
<reference evidence="7" key="2">
    <citation type="submission" date="2020-11" db="EMBL/GenBank/DDBJ databases">
        <authorList>
            <person name="McCartney M.A."/>
            <person name="Auch B."/>
            <person name="Kono T."/>
            <person name="Mallez S."/>
            <person name="Becker A."/>
            <person name="Gohl D.M."/>
            <person name="Silverstein K.A.T."/>
            <person name="Koren S."/>
            <person name="Bechman K.B."/>
            <person name="Herman A."/>
            <person name="Abrahante J.E."/>
            <person name="Garbe J."/>
        </authorList>
    </citation>
    <scope>NUCLEOTIDE SEQUENCE</scope>
    <source>
        <strain evidence="7">Duluth1</strain>
        <tissue evidence="7">Whole animal</tissue>
    </source>
</reference>
<comment type="caution">
    <text evidence="7">The sequence shown here is derived from an EMBL/GenBank/DDBJ whole genome shotgun (WGS) entry which is preliminary data.</text>
</comment>
<evidence type="ECO:0000256" key="4">
    <source>
        <dbReference type="ARBA" id="ARBA00023136"/>
    </source>
</evidence>
<evidence type="ECO:0000256" key="3">
    <source>
        <dbReference type="ARBA" id="ARBA00022989"/>
    </source>
</evidence>
<evidence type="ECO:0000313" key="7">
    <source>
        <dbReference type="EMBL" id="KAH3826119.1"/>
    </source>
</evidence>
<keyword evidence="3 5" id="KW-1133">Transmembrane helix</keyword>
<protein>
    <recommendedName>
        <fullName evidence="6">Receptor ligand binding region domain-containing protein</fullName>
    </recommendedName>
</protein>
<dbReference type="InterPro" id="IPR001828">
    <property type="entry name" value="ANF_lig-bd_rcpt"/>
</dbReference>
<feature type="domain" description="Receptor ligand binding region" evidence="6">
    <location>
        <begin position="1"/>
        <end position="122"/>
    </location>
</feature>
<dbReference type="Pfam" id="PF01094">
    <property type="entry name" value="ANF_receptor"/>
    <property type="match status" value="1"/>
</dbReference>
<evidence type="ECO:0000256" key="1">
    <source>
        <dbReference type="ARBA" id="ARBA00004370"/>
    </source>
</evidence>
<dbReference type="SUPFAM" id="SSF53822">
    <property type="entry name" value="Periplasmic binding protein-like I"/>
    <property type="match status" value="1"/>
</dbReference>
<keyword evidence="4 5" id="KW-0472">Membrane</keyword>
<feature type="transmembrane region" description="Helical" evidence="5">
    <location>
        <begin position="152"/>
        <end position="173"/>
    </location>
</feature>
<organism evidence="7 8">
    <name type="scientific">Dreissena polymorpha</name>
    <name type="common">Zebra mussel</name>
    <name type="synonym">Mytilus polymorpha</name>
    <dbReference type="NCBI Taxonomy" id="45954"/>
    <lineage>
        <taxon>Eukaryota</taxon>
        <taxon>Metazoa</taxon>
        <taxon>Spiralia</taxon>
        <taxon>Lophotrochozoa</taxon>
        <taxon>Mollusca</taxon>
        <taxon>Bivalvia</taxon>
        <taxon>Autobranchia</taxon>
        <taxon>Heteroconchia</taxon>
        <taxon>Euheterodonta</taxon>
        <taxon>Imparidentia</taxon>
        <taxon>Neoheterodontei</taxon>
        <taxon>Myida</taxon>
        <taxon>Dreissenoidea</taxon>
        <taxon>Dreissenidae</taxon>
        <taxon>Dreissena</taxon>
    </lineage>
</organism>
<keyword evidence="2 5" id="KW-0812">Transmembrane</keyword>
<gene>
    <name evidence="7" type="ORF">DPMN_128012</name>
</gene>
<dbReference type="Gene3D" id="3.40.50.2300">
    <property type="match status" value="1"/>
</dbReference>
<sequence length="189" mass="21625">MCAAESAGLLEGDYVFIAIDFAHLTNSAQTGRPCRMNKALEGLLDITIRFDEDYAGYQEFVHELNRRTNVIHGAEVGIHMGMVYDAVFLYATGLDEAIEQGFTVHNGSEIIRQLLTRSFQALSLKGSTIGLAFTKHTFAQVNCEKYDVDCKMLLLMMMMVVVVMVVMMMMMMMRRRRRRLRERRMTTTM</sequence>
<proteinExistence type="predicted"/>
<name>A0A9D4GYR3_DREPO</name>
<dbReference type="GO" id="GO:0016020">
    <property type="term" value="C:membrane"/>
    <property type="evidence" value="ECO:0007669"/>
    <property type="project" value="UniProtKB-SubCell"/>
</dbReference>
<evidence type="ECO:0000256" key="5">
    <source>
        <dbReference type="SAM" id="Phobius"/>
    </source>
</evidence>
<accession>A0A9D4GYR3</accession>
<comment type="subcellular location">
    <subcellularLocation>
        <location evidence="1">Membrane</location>
    </subcellularLocation>
</comment>
<dbReference type="Proteomes" id="UP000828390">
    <property type="component" value="Unassembled WGS sequence"/>
</dbReference>
<dbReference type="EMBL" id="JAIWYP010000005">
    <property type="protein sequence ID" value="KAH3826119.1"/>
    <property type="molecule type" value="Genomic_DNA"/>
</dbReference>
<evidence type="ECO:0000259" key="6">
    <source>
        <dbReference type="Pfam" id="PF01094"/>
    </source>
</evidence>
<dbReference type="InterPro" id="IPR028082">
    <property type="entry name" value="Peripla_BP_I"/>
</dbReference>
<dbReference type="AlphaFoldDB" id="A0A9D4GYR3"/>
<keyword evidence="8" id="KW-1185">Reference proteome</keyword>
<evidence type="ECO:0000256" key="2">
    <source>
        <dbReference type="ARBA" id="ARBA00022692"/>
    </source>
</evidence>